<dbReference type="PIRSF" id="PIRSF002741">
    <property type="entry name" value="MppA"/>
    <property type="match status" value="1"/>
</dbReference>
<keyword evidence="8" id="KW-1185">Reference proteome</keyword>
<dbReference type="Gene3D" id="3.10.105.10">
    <property type="entry name" value="Dipeptide-binding Protein, Domain 3"/>
    <property type="match status" value="1"/>
</dbReference>
<organism evidence="7 8">
    <name type="scientific">Salinisphaera aquimarina</name>
    <dbReference type="NCBI Taxonomy" id="2094031"/>
    <lineage>
        <taxon>Bacteria</taxon>
        <taxon>Pseudomonadati</taxon>
        <taxon>Pseudomonadota</taxon>
        <taxon>Gammaproteobacteria</taxon>
        <taxon>Salinisphaerales</taxon>
        <taxon>Salinisphaeraceae</taxon>
        <taxon>Salinisphaera</taxon>
    </lineage>
</organism>
<proteinExistence type="inferred from homology"/>
<comment type="subcellular location">
    <subcellularLocation>
        <location evidence="1">Cell envelope</location>
    </subcellularLocation>
</comment>
<dbReference type="InterPro" id="IPR030678">
    <property type="entry name" value="Peptide/Ni-bd"/>
</dbReference>
<dbReference type="Pfam" id="PF00496">
    <property type="entry name" value="SBP_bac_5"/>
    <property type="match status" value="1"/>
</dbReference>
<evidence type="ECO:0000256" key="1">
    <source>
        <dbReference type="ARBA" id="ARBA00004196"/>
    </source>
</evidence>
<protein>
    <submittedName>
        <fullName evidence="7">ABC transporter substrate-binding protein</fullName>
    </submittedName>
</protein>
<comment type="similarity">
    <text evidence="2">Belongs to the bacterial solute-binding protein 5 family.</text>
</comment>
<comment type="caution">
    <text evidence="7">The sequence shown here is derived from an EMBL/GenBank/DDBJ whole genome shotgun (WGS) entry which is preliminary data.</text>
</comment>
<evidence type="ECO:0000256" key="4">
    <source>
        <dbReference type="ARBA" id="ARBA00022729"/>
    </source>
</evidence>
<dbReference type="Gene3D" id="3.90.76.10">
    <property type="entry name" value="Dipeptide-binding Protein, Domain 1"/>
    <property type="match status" value="1"/>
</dbReference>
<dbReference type="PANTHER" id="PTHR30290">
    <property type="entry name" value="PERIPLASMIC BINDING COMPONENT OF ABC TRANSPORTER"/>
    <property type="match status" value="1"/>
</dbReference>
<feature type="chain" id="PRO_5045730406" evidence="5">
    <location>
        <begin position="28"/>
        <end position="526"/>
    </location>
</feature>
<feature type="signal peptide" evidence="5">
    <location>
        <begin position="1"/>
        <end position="27"/>
    </location>
</feature>
<evidence type="ECO:0000313" key="7">
    <source>
        <dbReference type="EMBL" id="MFC3103901.1"/>
    </source>
</evidence>
<evidence type="ECO:0000313" key="8">
    <source>
        <dbReference type="Proteomes" id="UP001595462"/>
    </source>
</evidence>
<accession>A0ABV7EPP6</accession>
<feature type="domain" description="Solute-binding protein family 5" evidence="6">
    <location>
        <begin position="72"/>
        <end position="441"/>
    </location>
</feature>
<name>A0ABV7EPP6_9GAMM</name>
<dbReference type="PANTHER" id="PTHR30290:SF10">
    <property type="entry name" value="PERIPLASMIC OLIGOPEPTIDE-BINDING PROTEIN-RELATED"/>
    <property type="match status" value="1"/>
</dbReference>
<dbReference type="EMBL" id="JBHRSS010000003">
    <property type="protein sequence ID" value="MFC3103901.1"/>
    <property type="molecule type" value="Genomic_DNA"/>
</dbReference>
<evidence type="ECO:0000259" key="6">
    <source>
        <dbReference type="Pfam" id="PF00496"/>
    </source>
</evidence>
<keyword evidence="4 5" id="KW-0732">Signal</keyword>
<dbReference type="SUPFAM" id="SSF53850">
    <property type="entry name" value="Periplasmic binding protein-like II"/>
    <property type="match status" value="1"/>
</dbReference>
<sequence>MQSIIRLWALVLTAALFAIGPAPAAFAAGNIIVGTTDTVQTLDPAKCYSFYCANVMHNVGETLVTYPPGSSKLAPLLAKSMPEISDDGRTYTFKLHEGVTFQDGSKLTSEDVKFSLNRSLWMNHPEGAGFLLSGIRSIDTPDPYTVVIHIDTPDITFVSKLAYVEATILPSDAYKSPDKPIPNDAKRGTYEQYVQEDLIGSGPYKIENFRQDQSLLLDSYDGYWGDKPRNDKVLVRFFAQSSQMLVALKSGEIDVAFRHFTPEQRKSLRNAADIKTVEGDGASIRYMVFNPRLEPVGDKKVRQAIAAALNRKRIIDDVLGGDAEPLYSMVPPAFGEAAKPDFKKLYGAKKASDYLDHKVDLTLWYSRGHYGDTEPALAQTIARTLEETGLFNVDLQSSEWAQFTANAYPGPSGQYAAFLMGWYPDYLDPDDYLAPFYHSEHSFPRVYSNKRMDQLLADEKTADSPNSDARLKSLAEIQQLAAEDTPIVPLYVLTPFAFARKGIAGVEDTMGAEQIFRYSLLSKSGG</sequence>
<evidence type="ECO:0000256" key="2">
    <source>
        <dbReference type="ARBA" id="ARBA00005695"/>
    </source>
</evidence>
<dbReference type="RefSeq" id="WP_380688375.1">
    <property type="nucleotide sequence ID" value="NZ_JBHRSS010000003.1"/>
</dbReference>
<gene>
    <name evidence="7" type="ORF">ACFOSU_08350</name>
</gene>
<keyword evidence="3" id="KW-0813">Transport</keyword>
<dbReference type="Proteomes" id="UP001595462">
    <property type="component" value="Unassembled WGS sequence"/>
</dbReference>
<evidence type="ECO:0000256" key="3">
    <source>
        <dbReference type="ARBA" id="ARBA00022448"/>
    </source>
</evidence>
<reference evidence="8" key="1">
    <citation type="journal article" date="2019" name="Int. J. Syst. Evol. Microbiol.">
        <title>The Global Catalogue of Microorganisms (GCM) 10K type strain sequencing project: providing services to taxonomists for standard genome sequencing and annotation.</title>
        <authorList>
            <consortium name="The Broad Institute Genomics Platform"/>
            <consortium name="The Broad Institute Genome Sequencing Center for Infectious Disease"/>
            <person name="Wu L."/>
            <person name="Ma J."/>
        </authorList>
    </citation>
    <scope>NUCLEOTIDE SEQUENCE [LARGE SCALE GENOMIC DNA]</scope>
    <source>
        <strain evidence="8">KCTC 52640</strain>
    </source>
</reference>
<dbReference type="Gene3D" id="3.40.190.10">
    <property type="entry name" value="Periplasmic binding protein-like II"/>
    <property type="match status" value="1"/>
</dbReference>
<dbReference type="InterPro" id="IPR039424">
    <property type="entry name" value="SBP_5"/>
</dbReference>
<evidence type="ECO:0000256" key="5">
    <source>
        <dbReference type="SAM" id="SignalP"/>
    </source>
</evidence>
<dbReference type="InterPro" id="IPR000914">
    <property type="entry name" value="SBP_5_dom"/>
</dbReference>